<accession>Q7VKC1</accession>
<dbReference type="HOGENOM" id="CLU_3356485_0_0_6"/>
<organism evidence="1 2">
    <name type="scientific">Haemophilus ducreyi (strain 35000HP / ATCC 700724)</name>
    <dbReference type="NCBI Taxonomy" id="233412"/>
    <lineage>
        <taxon>Bacteria</taxon>
        <taxon>Pseudomonadati</taxon>
        <taxon>Pseudomonadota</taxon>
        <taxon>Gammaproteobacteria</taxon>
        <taxon>Pasteurellales</taxon>
        <taxon>Pasteurellaceae</taxon>
        <taxon>Haemophilus</taxon>
    </lineage>
</organism>
<gene>
    <name evidence="1" type="ordered locus">HD_1995</name>
</gene>
<reference evidence="2" key="1">
    <citation type="submission" date="2003-06" db="EMBL/GenBank/DDBJ databases">
        <title>The complete genome sequence of Haemophilus ducreyi.</title>
        <authorList>
            <person name="Munson R.S. Jr."/>
            <person name="Ray W.C."/>
            <person name="Mahairas G."/>
            <person name="Sabo P."/>
            <person name="Mungur R."/>
            <person name="Johnson L."/>
            <person name="Nguyen D."/>
            <person name="Wang J."/>
            <person name="Forst C."/>
            <person name="Hood L."/>
        </authorList>
    </citation>
    <scope>NUCLEOTIDE SEQUENCE [LARGE SCALE GENOMIC DNA]</scope>
    <source>
        <strain evidence="2">35000HP / ATCC 700724</strain>
    </source>
</reference>
<sequence>MGSTPIHFRQTADEAVFSFTHRPANESFSPTCYPLK</sequence>
<dbReference type="Proteomes" id="UP000001022">
    <property type="component" value="Chromosome"/>
</dbReference>
<protein>
    <submittedName>
        <fullName evidence="1">Uncharacterized protein</fullName>
    </submittedName>
</protein>
<keyword evidence="2" id="KW-1185">Reference proteome</keyword>
<evidence type="ECO:0000313" key="2">
    <source>
        <dbReference type="Proteomes" id="UP000001022"/>
    </source>
</evidence>
<dbReference type="AlphaFoldDB" id="Q7VKC1"/>
<proteinExistence type="predicted"/>
<dbReference type="KEGG" id="hdu:HD_1995"/>
<evidence type="ECO:0000313" key="1">
    <source>
        <dbReference type="EMBL" id="AAP96711.1"/>
    </source>
</evidence>
<name>Q7VKC1_HAEDU</name>
<dbReference type="STRING" id="233412.HD_1995"/>
<dbReference type="EMBL" id="AE017143">
    <property type="protein sequence ID" value="AAP96711.1"/>
    <property type="molecule type" value="Genomic_DNA"/>
</dbReference>